<reference evidence="1 2" key="1">
    <citation type="journal article" date="2014" name="Genome Announc.">
        <title>The Genome of the Predominant Equine Lactobacillus Species, Lactobacillus equi, Is Reflective of Its Lifestyle Adaptations to an Herbivorous Host.</title>
        <authorList>
            <person name="O'Donnell M.M."/>
            <person name="Harris H.M."/>
            <person name="O'Toole P.W."/>
            <person name="Ross R.P."/>
        </authorList>
    </citation>
    <scope>NUCLEOTIDE SEQUENCE [LARGE SCALE GENOMIC DNA]</scope>
    <source>
        <strain evidence="1 2">DPC 6820</strain>
    </source>
</reference>
<evidence type="ECO:0000313" key="1">
    <source>
        <dbReference type="EMBL" id="ETA74773.1"/>
    </source>
</evidence>
<accession>V7HZY5</accession>
<dbReference type="Proteomes" id="UP000018559">
    <property type="component" value="Unassembled WGS sequence"/>
</dbReference>
<protein>
    <submittedName>
        <fullName evidence="1">Uncharacterized protein</fullName>
    </submittedName>
</protein>
<dbReference type="EMBL" id="AWWH01000046">
    <property type="protein sequence ID" value="ETA74773.1"/>
    <property type="molecule type" value="Genomic_DNA"/>
</dbReference>
<dbReference type="AlphaFoldDB" id="V7HZY5"/>
<sequence length="140" mass="16893">MSLTIVGIYRLQYQDQITSLKDMKYLRSLDFYHDSQQFITEYFATLGQENRLNQKSYDYFAYAALFLPHCSQKLLEKYDDYIYQISPYAQLEEKITQILPPAVDNWGKFRKSLILYVFRNTLNYKNLFIEKPELEFSYVQ</sequence>
<dbReference type="PATRIC" id="fig|1392007.3.peg.406"/>
<name>V7HZY5_9LACO</name>
<comment type="caution">
    <text evidence="1">The sequence shown here is derived from an EMBL/GenBank/DDBJ whole genome shotgun (WGS) entry which is preliminary data.</text>
</comment>
<dbReference type="RefSeq" id="WP_023859009.1">
    <property type="nucleotide sequence ID" value="NZ_AWWH01000046.1"/>
</dbReference>
<proteinExistence type="predicted"/>
<gene>
    <name evidence="1" type="ORF">LEQ_1782</name>
</gene>
<keyword evidence="2" id="KW-1185">Reference proteome</keyword>
<organism evidence="1 2">
    <name type="scientific">Ligilactobacillus equi DPC 6820</name>
    <dbReference type="NCBI Taxonomy" id="1392007"/>
    <lineage>
        <taxon>Bacteria</taxon>
        <taxon>Bacillati</taxon>
        <taxon>Bacillota</taxon>
        <taxon>Bacilli</taxon>
        <taxon>Lactobacillales</taxon>
        <taxon>Lactobacillaceae</taxon>
        <taxon>Ligilactobacillus</taxon>
    </lineage>
</organism>
<evidence type="ECO:0000313" key="2">
    <source>
        <dbReference type="Proteomes" id="UP000018559"/>
    </source>
</evidence>